<feature type="transmembrane region" description="Helical" evidence="1">
    <location>
        <begin position="85"/>
        <end position="103"/>
    </location>
</feature>
<proteinExistence type="predicted"/>
<protein>
    <recommendedName>
        <fullName evidence="3">Zinc-ribbon domain-containing protein</fullName>
    </recommendedName>
</protein>
<keyword evidence="1" id="KW-0472">Membrane</keyword>
<feature type="transmembrane region" description="Helical" evidence="1">
    <location>
        <begin position="135"/>
        <end position="159"/>
    </location>
</feature>
<dbReference type="AlphaFoldDB" id="A0A645BT04"/>
<comment type="caution">
    <text evidence="2">The sequence shown here is derived from an EMBL/GenBank/DDBJ whole genome shotgun (WGS) entry which is preliminary data.</text>
</comment>
<name>A0A645BT04_9ZZZZ</name>
<feature type="transmembrane region" description="Helical" evidence="1">
    <location>
        <begin position="197"/>
        <end position="218"/>
    </location>
</feature>
<keyword evidence="1" id="KW-1133">Transmembrane helix</keyword>
<organism evidence="2">
    <name type="scientific">bioreactor metagenome</name>
    <dbReference type="NCBI Taxonomy" id="1076179"/>
    <lineage>
        <taxon>unclassified sequences</taxon>
        <taxon>metagenomes</taxon>
        <taxon>ecological metagenomes</taxon>
    </lineage>
</organism>
<feature type="transmembrane region" description="Helical" evidence="1">
    <location>
        <begin position="52"/>
        <end position="73"/>
    </location>
</feature>
<evidence type="ECO:0000256" key="1">
    <source>
        <dbReference type="SAM" id="Phobius"/>
    </source>
</evidence>
<feature type="transmembrane region" description="Helical" evidence="1">
    <location>
        <begin position="165"/>
        <end position="185"/>
    </location>
</feature>
<gene>
    <name evidence="2" type="ORF">SDC9_115388</name>
</gene>
<reference evidence="2" key="1">
    <citation type="submission" date="2019-08" db="EMBL/GenBank/DDBJ databases">
        <authorList>
            <person name="Kucharzyk K."/>
            <person name="Murdoch R.W."/>
            <person name="Higgins S."/>
            <person name="Loffler F."/>
        </authorList>
    </citation>
    <scope>NUCLEOTIDE SEQUENCE</scope>
</reference>
<sequence>MYCIKCGVRLTDGTERCPLCATPVRLPEDAQIKKANDGYSSVYPKKKENEKIPAAIFLTIVLTIVGIVSLIFCLRTYGAIRGSGYVMSGIAALYIGVVLPLWFHHPNPVVFVPVSFLAASAFLLYVCLYNHGDWFLSFAFPVVMLLGILTTTAVILFRYVNGGKLFIIGGLLAALGASSMLIEYFQHITFGTKMFSWSLYSVSTFFLVGLFLILAAIIRSLREWLERRSFL</sequence>
<keyword evidence="1" id="KW-0812">Transmembrane</keyword>
<evidence type="ECO:0000313" key="2">
    <source>
        <dbReference type="EMBL" id="MPM68455.1"/>
    </source>
</evidence>
<accession>A0A645BT04</accession>
<feature type="transmembrane region" description="Helical" evidence="1">
    <location>
        <begin position="109"/>
        <end position="128"/>
    </location>
</feature>
<evidence type="ECO:0008006" key="3">
    <source>
        <dbReference type="Google" id="ProtNLM"/>
    </source>
</evidence>
<dbReference type="EMBL" id="VSSQ01022267">
    <property type="protein sequence ID" value="MPM68455.1"/>
    <property type="molecule type" value="Genomic_DNA"/>
</dbReference>